<keyword evidence="10" id="KW-0479">Metal-binding</keyword>
<feature type="region of interest" description="Disordered" evidence="11">
    <location>
        <begin position="1"/>
        <end position="96"/>
    </location>
</feature>
<dbReference type="Proteomes" id="UP000734854">
    <property type="component" value="Unassembled WGS sequence"/>
</dbReference>
<dbReference type="AlphaFoldDB" id="A0A8J5FYY4"/>
<dbReference type="SMART" id="SM00343">
    <property type="entry name" value="ZnF_C2HC"/>
    <property type="match status" value="1"/>
</dbReference>
<evidence type="ECO:0000256" key="4">
    <source>
        <dbReference type="ARBA" id="ARBA00022630"/>
    </source>
</evidence>
<dbReference type="Gene3D" id="2.40.70.10">
    <property type="entry name" value="Acid Proteases"/>
    <property type="match status" value="1"/>
</dbReference>
<dbReference type="InterPro" id="IPR016169">
    <property type="entry name" value="FAD-bd_PCMH_sub2"/>
</dbReference>
<evidence type="ECO:0000256" key="10">
    <source>
        <dbReference type="PROSITE-ProRule" id="PRU00047"/>
    </source>
</evidence>
<dbReference type="GO" id="GO:0004458">
    <property type="term" value="F:D-lactate dehydrogenase (cytochrome) activity"/>
    <property type="evidence" value="ECO:0007669"/>
    <property type="project" value="UniProtKB-EC"/>
</dbReference>
<dbReference type="Pfam" id="PF02913">
    <property type="entry name" value="FAD-oxidase_C"/>
    <property type="match status" value="1"/>
</dbReference>
<dbReference type="InterPro" id="IPR021109">
    <property type="entry name" value="Peptidase_aspartic_dom_sf"/>
</dbReference>
<proteinExistence type="inferred from homology"/>
<feature type="domain" description="FAD-binding PCMH-type" evidence="13">
    <location>
        <begin position="375"/>
        <end position="575"/>
    </location>
</feature>
<dbReference type="GO" id="GO:0008270">
    <property type="term" value="F:zinc ion binding"/>
    <property type="evidence" value="ECO:0007669"/>
    <property type="project" value="UniProtKB-KW"/>
</dbReference>
<keyword evidence="8" id="KW-0496">Mitochondrion</keyword>
<organism evidence="14 15">
    <name type="scientific">Zingiber officinale</name>
    <name type="common">Ginger</name>
    <name type="synonym">Amomum zingiber</name>
    <dbReference type="NCBI Taxonomy" id="94328"/>
    <lineage>
        <taxon>Eukaryota</taxon>
        <taxon>Viridiplantae</taxon>
        <taxon>Streptophyta</taxon>
        <taxon>Embryophyta</taxon>
        <taxon>Tracheophyta</taxon>
        <taxon>Spermatophyta</taxon>
        <taxon>Magnoliopsida</taxon>
        <taxon>Liliopsida</taxon>
        <taxon>Zingiberales</taxon>
        <taxon>Zingiberaceae</taxon>
        <taxon>Zingiber</taxon>
    </lineage>
</organism>
<dbReference type="Pfam" id="PF08284">
    <property type="entry name" value="RVP_2"/>
    <property type="match status" value="1"/>
</dbReference>
<evidence type="ECO:0000259" key="13">
    <source>
        <dbReference type="PROSITE" id="PS51387"/>
    </source>
</evidence>
<dbReference type="Pfam" id="PF01565">
    <property type="entry name" value="FAD_binding_4"/>
    <property type="match status" value="1"/>
</dbReference>
<dbReference type="InterPro" id="IPR006094">
    <property type="entry name" value="Oxid_FAD_bind_N"/>
</dbReference>
<reference evidence="14 15" key="1">
    <citation type="submission" date="2020-08" db="EMBL/GenBank/DDBJ databases">
        <title>Plant Genome Project.</title>
        <authorList>
            <person name="Zhang R.-G."/>
        </authorList>
    </citation>
    <scope>NUCLEOTIDE SEQUENCE [LARGE SCALE GENOMIC DNA]</scope>
    <source>
        <tissue evidence="14">Rhizome</tissue>
    </source>
</reference>
<dbReference type="PANTHER" id="PTHR11748:SF111">
    <property type="entry name" value="D-LACTATE DEHYDROGENASE, MITOCHONDRIAL-RELATED"/>
    <property type="match status" value="1"/>
</dbReference>
<accession>A0A8J5FYY4</accession>
<dbReference type="Pfam" id="PF00098">
    <property type="entry name" value="zf-CCHC"/>
    <property type="match status" value="1"/>
</dbReference>
<dbReference type="SUPFAM" id="SSF56176">
    <property type="entry name" value="FAD-binding/transporter-associated domain-like"/>
    <property type="match status" value="1"/>
</dbReference>
<evidence type="ECO:0000256" key="6">
    <source>
        <dbReference type="ARBA" id="ARBA00022946"/>
    </source>
</evidence>
<keyword evidence="10" id="KW-0863">Zinc-finger</keyword>
<dbReference type="GO" id="GO:0071949">
    <property type="term" value="F:FAD binding"/>
    <property type="evidence" value="ECO:0007669"/>
    <property type="project" value="InterPro"/>
</dbReference>
<dbReference type="GO" id="GO:0008720">
    <property type="term" value="F:D-lactate dehydrogenase (NAD+) activity"/>
    <property type="evidence" value="ECO:0007669"/>
    <property type="project" value="TreeGrafter"/>
</dbReference>
<feature type="domain" description="CCHC-type" evidence="12">
    <location>
        <begin position="369"/>
        <end position="385"/>
    </location>
</feature>
<dbReference type="InterPro" id="IPR001878">
    <property type="entry name" value="Znf_CCHC"/>
</dbReference>
<gene>
    <name evidence="14" type="ORF">ZIOFF_057035</name>
</gene>
<evidence type="ECO:0000256" key="5">
    <source>
        <dbReference type="ARBA" id="ARBA00022827"/>
    </source>
</evidence>
<dbReference type="Gene3D" id="3.30.465.10">
    <property type="match status" value="1"/>
</dbReference>
<keyword evidence="5" id="KW-0274">FAD</keyword>
<evidence type="ECO:0000256" key="9">
    <source>
        <dbReference type="ARBA" id="ARBA00038897"/>
    </source>
</evidence>
<dbReference type="InterPro" id="IPR005162">
    <property type="entry name" value="Retrotrans_gag_dom"/>
</dbReference>
<dbReference type="InterPro" id="IPR036318">
    <property type="entry name" value="FAD-bd_PCMH-like_sf"/>
</dbReference>
<comment type="subcellular location">
    <subcellularLocation>
        <location evidence="2">Mitochondrion</location>
    </subcellularLocation>
</comment>
<dbReference type="GO" id="GO:0005739">
    <property type="term" value="C:mitochondrion"/>
    <property type="evidence" value="ECO:0007669"/>
    <property type="project" value="UniProtKB-SubCell"/>
</dbReference>
<feature type="compositionally biased region" description="Basic and acidic residues" evidence="11">
    <location>
        <begin position="79"/>
        <end position="88"/>
    </location>
</feature>
<evidence type="ECO:0000256" key="2">
    <source>
        <dbReference type="ARBA" id="ARBA00004173"/>
    </source>
</evidence>
<evidence type="ECO:0000256" key="1">
    <source>
        <dbReference type="ARBA" id="ARBA00001974"/>
    </source>
</evidence>
<dbReference type="Gene3D" id="4.10.60.10">
    <property type="entry name" value="Zinc finger, CCHC-type"/>
    <property type="match status" value="1"/>
</dbReference>
<keyword evidence="15" id="KW-1185">Reference proteome</keyword>
<keyword evidence="4" id="KW-0285">Flavoprotein</keyword>
<dbReference type="GO" id="GO:1903457">
    <property type="term" value="P:lactate catabolic process"/>
    <property type="evidence" value="ECO:0007669"/>
    <property type="project" value="TreeGrafter"/>
</dbReference>
<evidence type="ECO:0000256" key="7">
    <source>
        <dbReference type="ARBA" id="ARBA00023002"/>
    </source>
</evidence>
<evidence type="ECO:0000256" key="3">
    <source>
        <dbReference type="ARBA" id="ARBA00008000"/>
    </source>
</evidence>
<dbReference type="Pfam" id="PF03732">
    <property type="entry name" value="Retrotrans_gag"/>
    <property type="match status" value="1"/>
</dbReference>
<protein>
    <recommendedName>
        <fullName evidence="9">D-lactate dehydrogenase (cytochrome)</fullName>
        <ecNumber evidence="9">1.1.2.4</ecNumber>
    </recommendedName>
</protein>
<dbReference type="PANTHER" id="PTHR11748">
    <property type="entry name" value="D-LACTATE DEHYDROGENASE"/>
    <property type="match status" value="1"/>
</dbReference>
<dbReference type="InterPro" id="IPR016166">
    <property type="entry name" value="FAD-bd_PCMH"/>
</dbReference>
<dbReference type="EMBL" id="JACMSC010000015">
    <property type="protein sequence ID" value="KAG6488276.1"/>
    <property type="molecule type" value="Genomic_DNA"/>
</dbReference>
<comment type="similarity">
    <text evidence="3">Belongs to the FAD-binding oxidoreductase/transferase type 4 family.</text>
</comment>
<dbReference type="SUPFAM" id="SSF55103">
    <property type="entry name" value="FAD-linked oxidases, C-terminal domain"/>
    <property type="match status" value="1"/>
</dbReference>
<comment type="cofactor">
    <cofactor evidence="1">
        <name>FAD</name>
        <dbReference type="ChEBI" id="CHEBI:57692"/>
    </cofactor>
</comment>
<dbReference type="InterPro" id="IPR004113">
    <property type="entry name" value="FAD-bd_oxidored_4_C"/>
</dbReference>
<dbReference type="CDD" id="cd00303">
    <property type="entry name" value="retropepsin_like"/>
    <property type="match status" value="1"/>
</dbReference>
<feature type="compositionally biased region" description="Low complexity" evidence="11">
    <location>
        <begin position="320"/>
        <end position="336"/>
    </location>
</feature>
<dbReference type="SUPFAM" id="SSF50630">
    <property type="entry name" value="Acid proteases"/>
    <property type="match status" value="1"/>
</dbReference>
<keyword evidence="10" id="KW-0862">Zinc</keyword>
<dbReference type="PROSITE" id="PS51387">
    <property type="entry name" value="FAD_PCMH"/>
    <property type="match status" value="1"/>
</dbReference>
<evidence type="ECO:0000313" key="15">
    <source>
        <dbReference type="Proteomes" id="UP000734854"/>
    </source>
</evidence>
<evidence type="ECO:0000256" key="11">
    <source>
        <dbReference type="SAM" id="MobiDB-lite"/>
    </source>
</evidence>
<keyword evidence="6" id="KW-0809">Transit peptide</keyword>
<evidence type="ECO:0000256" key="8">
    <source>
        <dbReference type="ARBA" id="ARBA00023128"/>
    </source>
</evidence>
<feature type="region of interest" description="Disordered" evidence="11">
    <location>
        <begin position="298"/>
        <end position="342"/>
    </location>
</feature>
<dbReference type="InterPro" id="IPR016164">
    <property type="entry name" value="FAD-linked_Oxase-like_C"/>
</dbReference>
<dbReference type="EC" id="1.1.2.4" evidence="9"/>
<dbReference type="PROSITE" id="PS50158">
    <property type="entry name" value="ZF_CCHC"/>
    <property type="match status" value="1"/>
</dbReference>
<dbReference type="GO" id="GO:0003676">
    <property type="term" value="F:nucleic acid binding"/>
    <property type="evidence" value="ECO:0007669"/>
    <property type="project" value="InterPro"/>
</dbReference>
<evidence type="ECO:0000313" key="14">
    <source>
        <dbReference type="EMBL" id="KAG6488276.1"/>
    </source>
</evidence>
<sequence>MGIPEGSRPQRDPIYGTRPQRDPNTGFPYLATALTRVAEAPPPGEEMGDVGGLDLDQTRLDSMPPRRVYQRRKTNGRAGGEREVERHAAPPSPPLPDAATRILEGMAQLLEQHTGNAHRGRQEDVYMQFRRMDPKDFAGTTDPFVAEGWIRSLEVIFRYMDMADADKVRCAIYLLKDDALLWWEGAEKGVNQNTLTWEEFKGIFYDKYFTADVRSRLKREFMSLRQGDLSVAEFVKKFDTGCHFVPLIANDATEKLRHFLDGLRPTIRRDVLLADPTEYQDAVTRAFRAEQSLKDIEWEVQRKRPPPQQQQQQNKKSYTGPQKGQGQSKFQGKMKQSPQEATAVKTEEKPLCKECNRQHYGQCLWGTYKCFKCGGDGHKAKECPKLREPVTGRAFVMHAKEAEPDTTLITGRISIAGVATYALLDSGATHSFISKAFVKRLGILPEDKGIVFRVTGPSGEQMLSTKMVKDMELRLQEQLIIPLKEFIEFAVDIRGPGATIGGMCATRCSGSLAVRYGTMRDNVINLQVVLGNGEIIKTGSRARKSAAGYDLTRLLIGSEGTLGVITEITLRLQILPQHSVVAMCNFKTIREAADVAIATMHSGIQVSRVELLDEVQVKATNLANGKSLPELPTLMFEFIGTEAYAREQTLNVQKIVSDHNGSDFVYVEDANAKTELWRVSFQTLLFSTEYFI</sequence>
<evidence type="ECO:0000259" key="12">
    <source>
        <dbReference type="PROSITE" id="PS50158"/>
    </source>
</evidence>
<name>A0A8J5FYY4_ZINOF</name>
<comment type="caution">
    <text evidence="14">The sequence shown here is derived from an EMBL/GenBank/DDBJ whole genome shotgun (WGS) entry which is preliminary data.</text>
</comment>
<keyword evidence="7" id="KW-0560">Oxidoreductase</keyword>